<keyword evidence="3" id="KW-1185">Reference proteome</keyword>
<dbReference type="InterPro" id="IPR010752">
    <property type="entry name" value="DUF1329"/>
</dbReference>
<dbReference type="Gene3D" id="2.50.20.10">
    <property type="entry name" value="Lipoprotein localisation LolA/LolB/LppX"/>
    <property type="match status" value="1"/>
</dbReference>
<protein>
    <submittedName>
        <fullName evidence="2">DUF1329 domain-containing protein</fullName>
    </submittedName>
</protein>
<organism evidence="2 3">
    <name type="scientific">Aromatoleum toluvorans</name>
    <dbReference type="NCBI Taxonomy" id="92002"/>
    <lineage>
        <taxon>Bacteria</taxon>
        <taxon>Pseudomonadati</taxon>
        <taxon>Pseudomonadota</taxon>
        <taxon>Betaproteobacteria</taxon>
        <taxon>Rhodocyclales</taxon>
        <taxon>Rhodocyclaceae</taxon>
        <taxon>Aromatoleum</taxon>
    </lineage>
</organism>
<evidence type="ECO:0000313" key="3">
    <source>
        <dbReference type="Proteomes" id="UP000623795"/>
    </source>
</evidence>
<keyword evidence="1" id="KW-0732">Signal</keyword>
<dbReference type="EMBL" id="WTVN01000055">
    <property type="protein sequence ID" value="NMG46226.1"/>
    <property type="molecule type" value="Genomic_DNA"/>
</dbReference>
<proteinExistence type="predicted"/>
<feature type="signal peptide" evidence="1">
    <location>
        <begin position="1"/>
        <end position="26"/>
    </location>
</feature>
<sequence>MKHIEKMRSVGLGLGIILSSIGLTHAAVSADEAKALGKDLTRFGAEAGKNADGSIPAYTGGLQKPPAGYKNGADRYADPFAGEKPLFSISGENVSKYESLLSEGTRAMFKNFPGYRVDVYPTQRTMIYPDWYLDNTAKNATTTKLAGEVEGDKVAGAAPDGLPLQGIPFPIPKSGYEVMWNAMMRFGPPVSMMRSKNYLVDSSGKVNDLPGFDAGYFHPWSEQTGAMRKQAYDGVFGFSTLLTSPPTSAGTHFLNYYQPDSAADTPIWFYTPGQRRVRKAPEFAYDIPMAAYAGVLFWDEPWGFVGRMDRFNMKLVGKKEMIVPYNVFGITNQKGAEALGKQFVSPDAVRWEKRRVWVVEGIRKEGARHAYSKRRFFVEEDCWCIVGAETYDDSGNLWRVTQSYMFPAYDVGGMNGDSFMTADLRKGNYLVINTDRNVEGNFVRHYRSADGLNIKMSPQAVAAGSVR</sequence>
<name>A0ABX1Q633_9RHOO</name>
<gene>
    <name evidence="2" type="ORF">GPA22_21125</name>
</gene>
<evidence type="ECO:0000313" key="2">
    <source>
        <dbReference type="EMBL" id="NMG46226.1"/>
    </source>
</evidence>
<reference evidence="2 3" key="1">
    <citation type="submission" date="2019-12" db="EMBL/GenBank/DDBJ databases">
        <title>Comparative genomics gives insights into the taxonomy of the Azoarcus-Aromatoleum group and reveals separate origins of nif in the plant-associated Azoarcus and non-plant-associated Aromatoleum sub-groups.</title>
        <authorList>
            <person name="Lafos M."/>
            <person name="Maluk M."/>
            <person name="Batista M."/>
            <person name="Junghare M."/>
            <person name="Carmona M."/>
            <person name="Faoro H."/>
            <person name="Cruz L.M."/>
            <person name="Battistoni F."/>
            <person name="De Souza E."/>
            <person name="Pedrosa F."/>
            <person name="Chen W.-M."/>
            <person name="Poole P.S."/>
            <person name="Dixon R.A."/>
            <person name="James E.K."/>
        </authorList>
    </citation>
    <scope>NUCLEOTIDE SEQUENCE [LARGE SCALE GENOMIC DNA]</scope>
    <source>
        <strain evidence="2 3">Td21</strain>
    </source>
</reference>
<evidence type="ECO:0000256" key="1">
    <source>
        <dbReference type="SAM" id="SignalP"/>
    </source>
</evidence>
<dbReference type="Proteomes" id="UP000623795">
    <property type="component" value="Unassembled WGS sequence"/>
</dbReference>
<dbReference type="CDD" id="cd16329">
    <property type="entry name" value="LolA_like"/>
    <property type="match status" value="1"/>
</dbReference>
<dbReference type="RefSeq" id="WP_169258057.1">
    <property type="nucleotide sequence ID" value="NZ_WTVN01000055.1"/>
</dbReference>
<feature type="chain" id="PRO_5045814462" evidence="1">
    <location>
        <begin position="27"/>
        <end position="467"/>
    </location>
</feature>
<dbReference type="Pfam" id="PF07044">
    <property type="entry name" value="DUF1329"/>
    <property type="match status" value="1"/>
</dbReference>
<comment type="caution">
    <text evidence="2">The sequence shown here is derived from an EMBL/GenBank/DDBJ whole genome shotgun (WGS) entry which is preliminary data.</text>
</comment>
<accession>A0ABX1Q633</accession>